<gene>
    <name evidence="2" type="ORF">GQ55_1G058700</name>
</gene>
<evidence type="ECO:0000313" key="2">
    <source>
        <dbReference type="EMBL" id="PUZ74359.1"/>
    </source>
</evidence>
<dbReference type="AlphaFoldDB" id="A0A2T7F2Q9"/>
<feature type="compositionally biased region" description="Low complexity" evidence="1">
    <location>
        <begin position="78"/>
        <end position="92"/>
    </location>
</feature>
<organism evidence="2 3">
    <name type="scientific">Panicum hallii var. hallii</name>
    <dbReference type="NCBI Taxonomy" id="1504633"/>
    <lineage>
        <taxon>Eukaryota</taxon>
        <taxon>Viridiplantae</taxon>
        <taxon>Streptophyta</taxon>
        <taxon>Embryophyta</taxon>
        <taxon>Tracheophyta</taxon>
        <taxon>Spermatophyta</taxon>
        <taxon>Magnoliopsida</taxon>
        <taxon>Liliopsida</taxon>
        <taxon>Poales</taxon>
        <taxon>Poaceae</taxon>
        <taxon>PACMAD clade</taxon>
        <taxon>Panicoideae</taxon>
        <taxon>Panicodae</taxon>
        <taxon>Paniceae</taxon>
        <taxon>Panicinae</taxon>
        <taxon>Panicum</taxon>
        <taxon>Panicum sect. Panicum</taxon>
    </lineage>
</organism>
<sequence length="139" mass="15038">MACGGCKGDGSSQRRLPRHRHRSSGTTKSLGHHHQRRQIARPCHGFSMAREGATPPRWQRPCELRSRAAPMDSGGGALASSSSTLRTTVAVTEEQSKSRRRGAMEVMTAQGVVTRRRRTTGVAAGGRNSYAQKITADRG</sequence>
<reference evidence="2 3" key="1">
    <citation type="submission" date="2018-04" db="EMBL/GenBank/DDBJ databases">
        <title>WGS assembly of Panicum hallii var. hallii HAL2.</title>
        <authorList>
            <person name="Lovell J."/>
            <person name="Jenkins J."/>
            <person name="Lowry D."/>
            <person name="Mamidi S."/>
            <person name="Sreedasyam A."/>
            <person name="Weng X."/>
            <person name="Barry K."/>
            <person name="Bonette J."/>
            <person name="Campitelli B."/>
            <person name="Daum C."/>
            <person name="Gordon S."/>
            <person name="Gould B."/>
            <person name="Lipzen A."/>
            <person name="MacQueen A."/>
            <person name="Palacio-Mejia J."/>
            <person name="Plott C."/>
            <person name="Shakirov E."/>
            <person name="Shu S."/>
            <person name="Yoshinaga Y."/>
            <person name="Zane M."/>
            <person name="Rokhsar D."/>
            <person name="Grimwood J."/>
            <person name="Schmutz J."/>
            <person name="Juenger T."/>
        </authorList>
    </citation>
    <scope>NUCLEOTIDE SEQUENCE [LARGE SCALE GENOMIC DNA]</scope>
    <source>
        <strain evidence="3">cv. HAL2</strain>
    </source>
</reference>
<dbReference type="Proteomes" id="UP000244336">
    <property type="component" value="Chromosome 1"/>
</dbReference>
<feature type="region of interest" description="Disordered" evidence="1">
    <location>
        <begin position="1"/>
        <end position="139"/>
    </location>
</feature>
<evidence type="ECO:0000313" key="3">
    <source>
        <dbReference type="Proteomes" id="UP000244336"/>
    </source>
</evidence>
<dbReference type="Gramene" id="PUZ74359">
    <property type="protein sequence ID" value="PUZ74359"/>
    <property type="gene ID" value="GQ55_1G058700"/>
</dbReference>
<dbReference type="EMBL" id="CM009749">
    <property type="protein sequence ID" value="PUZ74359.1"/>
    <property type="molecule type" value="Genomic_DNA"/>
</dbReference>
<proteinExistence type="predicted"/>
<protein>
    <submittedName>
        <fullName evidence="2">Uncharacterized protein</fullName>
    </submittedName>
</protein>
<keyword evidence="3" id="KW-1185">Reference proteome</keyword>
<name>A0A2T7F2Q9_9POAL</name>
<evidence type="ECO:0000256" key="1">
    <source>
        <dbReference type="SAM" id="MobiDB-lite"/>
    </source>
</evidence>
<feature type="compositionally biased region" description="Basic residues" evidence="1">
    <location>
        <begin position="30"/>
        <end position="39"/>
    </location>
</feature>
<accession>A0A2T7F2Q9</accession>